<dbReference type="GO" id="GO:0000030">
    <property type="term" value="F:mannosyltransferase activity"/>
    <property type="evidence" value="ECO:0007669"/>
    <property type="project" value="TreeGrafter"/>
</dbReference>
<evidence type="ECO:0000313" key="4">
    <source>
        <dbReference type="Proteomes" id="UP001212841"/>
    </source>
</evidence>
<reference evidence="3" key="1">
    <citation type="submission" date="2020-05" db="EMBL/GenBank/DDBJ databases">
        <title>Phylogenomic resolution of chytrid fungi.</title>
        <authorList>
            <person name="Stajich J.E."/>
            <person name="Amses K."/>
            <person name="Simmons R."/>
            <person name="Seto K."/>
            <person name="Myers J."/>
            <person name="Bonds A."/>
            <person name="Quandt C.A."/>
            <person name="Barry K."/>
            <person name="Liu P."/>
            <person name="Grigoriev I."/>
            <person name="Longcore J.E."/>
            <person name="James T.Y."/>
        </authorList>
    </citation>
    <scope>NUCLEOTIDE SEQUENCE</scope>
    <source>
        <strain evidence="3">JEL0318</strain>
    </source>
</reference>
<dbReference type="EMBL" id="JADGJD010000187">
    <property type="protein sequence ID" value="KAJ3053690.1"/>
    <property type="molecule type" value="Genomic_DNA"/>
</dbReference>
<dbReference type="PANTHER" id="PTHR32385">
    <property type="entry name" value="MANNOSYL PHOSPHORYLINOSITOL CERAMIDE SYNTHASE"/>
    <property type="match status" value="1"/>
</dbReference>
<evidence type="ECO:0008006" key="5">
    <source>
        <dbReference type="Google" id="ProtNLM"/>
    </source>
</evidence>
<gene>
    <name evidence="3" type="ORF">HK097_003616</name>
</gene>
<dbReference type="AlphaFoldDB" id="A0AAD5SFD9"/>
<comment type="similarity">
    <text evidence="1">Belongs to the glycosyltransferase 32 family.</text>
</comment>
<sequence>MDSNSNQHRKEKDAILRHISADCTVPAARHSDRNSAIALNGADDTSALLLSITNIKPQFVFPKEEIPKFIHQSWKTKSLPPHFRRWSETWTKHNPSWTHILWTDATNRNLVATHYPWFLPYYDRLPSKIAKADASRYLYMHHMGGVYVDLDAECLKPLDSLLTQDAAYIGQMGEDRTFEHSLPNAWLASSRGHPFWLHVVAGIMKRVDARVKSAEQVTGPIMLKAAYENYLRRVPQNERADIVILEPGVIYPYNWHDEPKEARVCQGKTASYFNETACKEYFHAQGLPHQKAYMITYWTHGWSDGDK</sequence>
<dbReference type="GO" id="GO:0016020">
    <property type="term" value="C:membrane"/>
    <property type="evidence" value="ECO:0007669"/>
    <property type="project" value="GOC"/>
</dbReference>
<name>A0AAD5SFD9_9FUNG</name>
<dbReference type="GO" id="GO:0051999">
    <property type="term" value="P:mannosyl-inositol phosphorylceramide biosynthetic process"/>
    <property type="evidence" value="ECO:0007669"/>
    <property type="project" value="TreeGrafter"/>
</dbReference>
<keyword evidence="4" id="KW-1185">Reference proteome</keyword>
<accession>A0AAD5SFD9</accession>
<keyword evidence="2" id="KW-0808">Transferase</keyword>
<organism evidence="3 4">
    <name type="scientific">Rhizophlyctis rosea</name>
    <dbReference type="NCBI Taxonomy" id="64517"/>
    <lineage>
        <taxon>Eukaryota</taxon>
        <taxon>Fungi</taxon>
        <taxon>Fungi incertae sedis</taxon>
        <taxon>Chytridiomycota</taxon>
        <taxon>Chytridiomycota incertae sedis</taxon>
        <taxon>Chytridiomycetes</taxon>
        <taxon>Rhizophlyctidales</taxon>
        <taxon>Rhizophlyctidaceae</taxon>
        <taxon>Rhizophlyctis</taxon>
    </lineage>
</organism>
<dbReference type="InterPro" id="IPR051706">
    <property type="entry name" value="Glycosyltransferase_domain"/>
</dbReference>
<dbReference type="PANTHER" id="PTHR32385:SF23">
    <property type="entry name" value="NUCLEOTIDE-DIPHOSPHO-SUGAR TRANSFERASE"/>
    <property type="match status" value="1"/>
</dbReference>
<evidence type="ECO:0000256" key="2">
    <source>
        <dbReference type="ARBA" id="ARBA00022679"/>
    </source>
</evidence>
<protein>
    <recommendedName>
        <fullName evidence="5">Glycosyltransferase family 32 protein</fullName>
    </recommendedName>
</protein>
<dbReference type="SUPFAM" id="SSF53448">
    <property type="entry name" value="Nucleotide-diphospho-sugar transferases"/>
    <property type="match status" value="1"/>
</dbReference>
<dbReference type="Proteomes" id="UP001212841">
    <property type="component" value="Unassembled WGS sequence"/>
</dbReference>
<comment type="caution">
    <text evidence="3">The sequence shown here is derived from an EMBL/GenBank/DDBJ whole genome shotgun (WGS) entry which is preliminary data.</text>
</comment>
<dbReference type="InterPro" id="IPR029044">
    <property type="entry name" value="Nucleotide-diphossugar_trans"/>
</dbReference>
<dbReference type="InterPro" id="IPR007577">
    <property type="entry name" value="GlycoTrfase_DXD_sugar-bd_CS"/>
</dbReference>
<evidence type="ECO:0000256" key="1">
    <source>
        <dbReference type="ARBA" id="ARBA00009003"/>
    </source>
</evidence>
<evidence type="ECO:0000313" key="3">
    <source>
        <dbReference type="EMBL" id="KAJ3053690.1"/>
    </source>
</evidence>
<proteinExistence type="inferred from homology"/>
<dbReference type="Gene3D" id="3.90.550.20">
    <property type="match status" value="1"/>
</dbReference>
<dbReference type="Pfam" id="PF04488">
    <property type="entry name" value="Gly_transf_sug"/>
    <property type="match status" value="1"/>
</dbReference>